<name>A0A8S5SL65_9CAUD</name>
<evidence type="ECO:0000313" key="2">
    <source>
        <dbReference type="EMBL" id="DAF51753.1"/>
    </source>
</evidence>
<dbReference type="EMBL" id="BK032621">
    <property type="protein sequence ID" value="DAF51753.1"/>
    <property type="molecule type" value="Genomic_DNA"/>
</dbReference>
<keyword evidence="1" id="KW-0472">Membrane</keyword>
<reference evidence="2" key="1">
    <citation type="journal article" date="2021" name="Proc. Natl. Acad. Sci. U.S.A.">
        <title>A Catalog of Tens of Thousands of Viruses from Human Metagenomes Reveals Hidden Associations with Chronic Diseases.</title>
        <authorList>
            <person name="Tisza M.J."/>
            <person name="Buck C.B."/>
        </authorList>
    </citation>
    <scope>NUCLEOTIDE SEQUENCE</scope>
    <source>
        <strain evidence="2">CtJYR23</strain>
    </source>
</reference>
<evidence type="ECO:0000256" key="1">
    <source>
        <dbReference type="SAM" id="Phobius"/>
    </source>
</evidence>
<accession>A0A8S5SL65</accession>
<sequence>MFSNNSFSIRVIFLISYFFLEKFLLFRALDMLFVLQRNFELGTSCKLAPAGANAVQIIKNFFILNYLVFCKNRIIVHTTPMIVSQKKKEMYLEIFPKCFSLERIIAVCKISLSSGVSCSTLSIS</sequence>
<protein>
    <submittedName>
        <fullName evidence="2">Uncharacterized protein</fullName>
    </submittedName>
</protein>
<keyword evidence="1" id="KW-1133">Transmembrane helix</keyword>
<keyword evidence="1" id="KW-0812">Transmembrane</keyword>
<feature type="transmembrane region" description="Helical" evidence="1">
    <location>
        <begin position="6"/>
        <end position="29"/>
    </location>
</feature>
<proteinExistence type="predicted"/>
<organism evidence="2">
    <name type="scientific">Siphoviridae sp. ctJYR23</name>
    <dbReference type="NCBI Taxonomy" id="2827837"/>
    <lineage>
        <taxon>Viruses</taxon>
        <taxon>Duplodnaviria</taxon>
        <taxon>Heunggongvirae</taxon>
        <taxon>Uroviricota</taxon>
        <taxon>Caudoviricetes</taxon>
    </lineage>
</organism>